<dbReference type="GO" id="GO:0005737">
    <property type="term" value="C:cytoplasm"/>
    <property type="evidence" value="ECO:0007669"/>
    <property type="project" value="TreeGrafter"/>
</dbReference>
<evidence type="ECO:0000256" key="8">
    <source>
        <dbReference type="ARBA" id="ARBA00023015"/>
    </source>
</evidence>
<feature type="compositionally biased region" description="Polar residues" evidence="15">
    <location>
        <begin position="1483"/>
        <end position="1495"/>
    </location>
</feature>
<evidence type="ECO:0000256" key="12">
    <source>
        <dbReference type="PROSITE-ProRule" id="PRU00035"/>
    </source>
</evidence>
<dbReference type="SMART" id="SM00297">
    <property type="entry name" value="BROMO"/>
    <property type="match status" value="1"/>
</dbReference>
<dbReference type="SMART" id="SM00293">
    <property type="entry name" value="PWWP"/>
    <property type="match status" value="1"/>
</dbReference>
<feature type="compositionally biased region" description="Basic and acidic residues" evidence="15">
    <location>
        <begin position="526"/>
        <end position="537"/>
    </location>
</feature>
<feature type="region of interest" description="Disordered" evidence="15">
    <location>
        <begin position="1138"/>
        <end position="1167"/>
    </location>
</feature>
<feature type="compositionally biased region" description="Low complexity" evidence="15">
    <location>
        <begin position="1831"/>
        <end position="1842"/>
    </location>
</feature>
<feature type="domain" description="Bromo" evidence="16">
    <location>
        <begin position="651"/>
        <end position="711"/>
    </location>
</feature>
<evidence type="ECO:0000256" key="5">
    <source>
        <dbReference type="ARBA" id="ARBA00022771"/>
    </source>
</evidence>
<dbReference type="PANTHER" id="PTHR46453:SF5">
    <property type="entry name" value="PROTEIN KINASE C-BINDING PROTEIN 1 ISOFORM X1"/>
    <property type="match status" value="1"/>
</dbReference>
<keyword evidence="5 13" id="KW-0863">Zinc-finger</keyword>
<keyword evidence="6" id="KW-0862">Zinc</keyword>
<feature type="compositionally biased region" description="Low complexity" evidence="15">
    <location>
        <begin position="1547"/>
        <end position="1560"/>
    </location>
</feature>
<protein>
    <recommendedName>
        <fullName evidence="21">Protein kinase C-binding protein 1</fullName>
    </recommendedName>
</protein>
<dbReference type="Proteomes" id="UP000076407">
    <property type="component" value="Unassembled WGS sequence"/>
</dbReference>
<feature type="compositionally biased region" description="Low complexity" evidence="15">
    <location>
        <begin position="1277"/>
        <end position="1294"/>
    </location>
</feature>
<evidence type="ECO:0000256" key="7">
    <source>
        <dbReference type="ARBA" id="ARBA00022853"/>
    </source>
</evidence>
<evidence type="ECO:0000256" key="9">
    <source>
        <dbReference type="ARBA" id="ARBA00023117"/>
    </source>
</evidence>
<dbReference type="Gene3D" id="1.20.920.10">
    <property type="entry name" value="Bromodomain-like"/>
    <property type="match status" value="1"/>
</dbReference>
<evidence type="ECO:0000259" key="16">
    <source>
        <dbReference type="PROSITE" id="PS50014"/>
    </source>
</evidence>
<feature type="compositionally biased region" description="Polar residues" evidence="15">
    <location>
        <begin position="469"/>
        <end position="478"/>
    </location>
</feature>
<dbReference type="SUPFAM" id="SSF47370">
    <property type="entry name" value="Bromodomain"/>
    <property type="match status" value="1"/>
</dbReference>
<feature type="region of interest" description="Disordered" evidence="15">
    <location>
        <begin position="885"/>
        <end position="1076"/>
    </location>
</feature>
<evidence type="ECO:0000256" key="2">
    <source>
        <dbReference type="ARBA" id="ARBA00004286"/>
    </source>
</evidence>
<dbReference type="PROSITE" id="PS50865">
    <property type="entry name" value="ZF_MYND_2"/>
    <property type="match status" value="1"/>
</dbReference>
<dbReference type="CDD" id="cd20160">
    <property type="entry name" value="PWWP_PRKCBP1"/>
    <property type="match status" value="1"/>
</dbReference>
<feature type="region of interest" description="Disordered" evidence="15">
    <location>
        <begin position="1779"/>
        <end position="1843"/>
    </location>
</feature>
<feature type="compositionally biased region" description="Basic and acidic residues" evidence="15">
    <location>
        <begin position="1436"/>
        <end position="1447"/>
    </location>
</feature>
<dbReference type="InterPro" id="IPR056987">
    <property type="entry name" value="ZMYND8_CC"/>
</dbReference>
<dbReference type="InterPro" id="IPR036427">
    <property type="entry name" value="Bromodomain-like_sf"/>
</dbReference>
<dbReference type="PANTHER" id="PTHR46453">
    <property type="entry name" value="PROTEIN KINASE C-BINDING PROTEIN 1"/>
    <property type="match status" value="1"/>
</dbReference>
<dbReference type="VEuPathDB" id="VectorBase:AQUA016507"/>
<feature type="domain" description="PWWP" evidence="17">
    <location>
        <begin position="753"/>
        <end position="804"/>
    </location>
</feature>
<dbReference type="GO" id="GO:0003714">
    <property type="term" value="F:transcription corepressor activity"/>
    <property type="evidence" value="ECO:0007669"/>
    <property type="project" value="TreeGrafter"/>
</dbReference>
<keyword evidence="10" id="KW-0804">Transcription</keyword>
<evidence type="ECO:0000256" key="15">
    <source>
        <dbReference type="SAM" id="MobiDB-lite"/>
    </source>
</evidence>
<keyword evidence="14" id="KW-0175">Coiled coil</keyword>
<feature type="compositionally biased region" description="Basic and acidic residues" evidence="15">
    <location>
        <begin position="1922"/>
        <end position="1936"/>
    </location>
</feature>
<evidence type="ECO:0000256" key="14">
    <source>
        <dbReference type="SAM" id="Coils"/>
    </source>
</evidence>
<dbReference type="SUPFAM" id="SSF144232">
    <property type="entry name" value="HIT/MYND zinc finger-like"/>
    <property type="match status" value="1"/>
</dbReference>
<reference evidence="19" key="1">
    <citation type="submission" date="2020-05" db="UniProtKB">
        <authorList>
            <consortium name="EnsemblMetazoa"/>
        </authorList>
    </citation>
    <scope>IDENTIFICATION</scope>
    <source>
        <strain evidence="19">SANGQUA</strain>
    </source>
</reference>
<feature type="region of interest" description="Disordered" evidence="15">
    <location>
        <begin position="1179"/>
        <end position="1208"/>
    </location>
</feature>
<dbReference type="SUPFAM" id="SSF63748">
    <property type="entry name" value="Tudor/PWWP/MBT"/>
    <property type="match status" value="1"/>
</dbReference>
<feature type="region of interest" description="Disordered" evidence="15">
    <location>
        <begin position="370"/>
        <end position="501"/>
    </location>
</feature>
<feature type="compositionally biased region" description="Basic residues" evidence="15">
    <location>
        <begin position="927"/>
        <end position="938"/>
    </location>
</feature>
<dbReference type="GO" id="GO:0008270">
    <property type="term" value="F:zinc ion binding"/>
    <property type="evidence" value="ECO:0007669"/>
    <property type="project" value="UniProtKB-KW"/>
</dbReference>
<dbReference type="Gene3D" id="2.30.30.140">
    <property type="match status" value="1"/>
</dbReference>
<dbReference type="CDD" id="cd15538">
    <property type="entry name" value="PHD_PRKCBP1"/>
    <property type="match status" value="1"/>
</dbReference>
<keyword evidence="8" id="KW-0805">Transcription regulation</keyword>
<dbReference type="InterPro" id="IPR000313">
    <property type="entry name" value="PWWP_dom"/>
</dbReference>
<evidence type="ECO:0000256" key="4">
    <source>
        <dbReference type="ARBA" id="ARBA00022723"/>
    </source>
</evidence>
<accession>A0A1Y9J0Q4</accession>
<evidence type="ECO:0000256" key="6">
    <source>
        <dbReference type="ARBA" id="ARBA00022833"/>
    </source>
</evidence>
<evidence type="ECO:0000259" key="17">
    <source>
        <dbReference type="PROSITE" id="PS50812"/>
    </source>
</evidence>
<feature type="region of interest" description="Disordered" evidence="15">
    <location>
        <begin position="2023"/>
        <end position="2056"/>
    </location>
</feature>
<evidence type="ECO:0000313" key="19">
    <source>
        <dbReference type="EnsemblMetazoa" id="AQUA016507-PA"/>
    </source>
</evidence>
<feature type="compositionally biased region" description="Polar residues" evidence="15">
    <location>
        <begin position="1893"/>
        <end position="1909"/>
    </location>
</feature>
<dbReference type="InterPro" id="IPR001965">
    <property type="entry name" value="Znf_PHD"/>
</dbReference>
<evidence type="ECO:0000259" key="18">
    <source>
        <dbReference type="PROSITE" id="PS50865"/>
    </source>
</evidence>
<dbReference type="GO" id="GO:0140006">
    <property type="term" value="F:histone H3 reader activity"/>
    <property type="evidence" value="ECO:0007669"/>
    <property type="project" value="UniProtKB-ARBA"/>
</dbReference>
<dbReference type="PROSITE" id="PS50812">
    <property type="entry name" value="PWWP"/>
    <property type="match status" value="1"/>
</dbReference>
<dbReference type="Pfam" id="PF24324">
    <property type="entry name" value="MYND_ZMYND11_ZMYD8"/>
    <property type="match status" value="1"/>
</dbReference>
<feature type="region of interest" description="Disordered" evidence="15">
    <location>
        <begin position="141"/>
        <end position="165"/>
    </location>
</feature>
<feature type="region of interest" description="Disordered" evidence="15">
    <location>
        <begin position="1547"/>
        <end position="1581"/>
    </location>
</feature>
<evidence type="ECO:0000256" key="11">
    <source>
        <dbReference type="ARBA" id="ARBA00023242"/>
    </source>
</evidence>
<evidence type="ECO:0000256" key="1">
    <source>
        <dbReference type="ARBA" id="ARBA00004123"/>
    </source>
</evidence>
<feature type="region of interest" description="Disordered" evidence="15">
    <location>
        <begin position="64"/>
        <end position="88"/>
    </location>
</feature>
<sequence length="2056" mass="219409">MSSGGGKKKVVAAVAAAAAAAAAENSPSSVSIAASVAPQRPAGGLKLLIDKNRIGVPSTKAQSAVKKQQQQQQQQQVVTTRHPSTSPAVSCSLNDSYVNLAGSLTAIKLVPAGISAPVKVSGTSTSKKSGTERIEMRVKVTGDDANRSSPFAAGGGQQVPTSKPTTTTLNNLVGRRISLHHRLIPTQLIEGNNGQDATNPQYVEISTPQGKSLGQMKLVSCNPSANMMKSHPGNPAPAAVNASLAATTQSLTASPVQSGSVETSQVASNNCNPAGSAAEITLASAATVLQSTDVQRDASRTIELPADRAATTNKPIVIKIAPIQAAARSQSAAEQGSDDEIVVMATANIETPKEAERVAVAELHSEVETAIDAGGGSTDAAKEPPTESDPAATTTGGGAVELEVNPRPSREMKLLQQTHKKSKILTDIMSEASRKGKLRKRRSTSGGGGPAASPDTGAHTGLRKRTRSRSAANPNPSSEGVKELENDPGTDLKVLDDSGTLRTSSNRKIRFARSEYSLHKAKHTAGRSDRSISKDDDGTGGMGNDPGAFMSLANHNLEPDVVNDFPGDPPKPGWDRFCWRCKSKDPDLGCSKCIRSYHKLCVRYTVDNPNWSCTECKATTAGLRTDVDTFSQCLRYALDLVATRDENNTFNPFNVTDFENYNQYISHHMDLSVIYERLAQRKYSAPEEFVSDLSWIVHNMLIYPGQLHLVKVARTMFKRGKQEMEEMEPCQECYIKANTKSDTNWFIEPCSKPHLLLWAKLKGYPYWPAKLYGTNANNQAHVRFFGDHDRAWLPVKDCYLYAKGNPNPQKVVMKSKQITFAKSIADIELHIEQLREKYNTFNYAEEFELLDPSNLDNQLRAMLPGLFVKKVKVTIKRNEGEMVAVASSTCDDTPSPSEGKESGGSELQVEKASPSAHKDAKPSKGASPRKRLTRRMSRIMKSPVESVDPVANTSKESVDESAASPASYNDTAANGTVASGKAVDNKRHRANEDREELSLLIRRGSQSWETEPLSKRRKSIVDKSVLKAAGSKTAQPNKKVDAKLPKVPQQDSTVLPEAKPEAQPVPPVEGSANPEPNAAATAIKSVPPPALKPTENVLTSLELCRTSVTKHALVSIPADSTAAFVTQQEKDTSKTLATTGETCGAPASASGTPSTAPSSMLNSTSSTVSDISIKQEIISDDETLGKSDKNERSTTTEVKRKENEADMSIKSRVSSVNLSKSSEQEVLAVSVVPGKCVPNASSNADDTAMATNSTKASLTQTNAEIKTGHSNGAQKIVSSNPVPAPVPVNTTAKTNDVTTNADTATTIGPSIQRVGTLQASDANSSVAVSVGLKRHQAAVPATKTTKENGSANGDVVPVKAGVGPIELPVTAVPKGNDSGAVTVVSSNQRARKSFPGGAANAKHAATARQPTPNANAVGSSIQNVSAMRNSSLESLSIEHKSREEATVTKRSQNSNLSSPSTVPILSAAPSFPPRVAEAPKRTASMNNTSPNANSNGVALVPKQLVPASTTISLIPSAADRISDKHMAPIDLDNDDIMIIDEDIPLAADQSSASSSQLALPPLVPRPQVQSPRTESTDREELVRPTDVLNDCAGQLLDSFRLTIENVLSDLADKGSPAAEVSLLKIKLDQSQKQHEQLTTELKAQRKTYENMMQELRQSLAQEKKRALVEQREQLQRDKQRAVQSAKQKQWCKRCLKEAKFYCCWNTSYCEVSCQEKHWNEHKDVCNQAVEKRARSGLPTSMVPAVPDHCWAEDGKDRTPEHGGSVRPVLLLPVTTSVTISPENNKGSMRKHAAAAATGTGPRGIGSPDNGGGRKKVTSSPSTASPGARGDTNNINTTIPNSTMVPTATSTPFLAMARSYPSGGTSGANVSYTPPIIKAVYSIDSGASFPQHTAHNGGNLVSSAGVVSSMPQPQQQHQQRMNTSRDKSTKRSERRDNVASIKVSQGYVPTSTYDLTTSPSRITTVPIPSSTGSMAMRAYSRIIPTGDIASMSVSQNVWNQISMQSATMRQSHLGNVGPLGGVDRSGLSVQSAGDFRSLQHHTATTVPSQKQKPTREQ</sequence>
<feature type="domain" description="MYND-type" evidence="18">
    <location>
        <begin position="1691"/>
        <end position="1725"/>
    </location>
</feature>
<dbReference type="SMART" id="SM00249">
    <property type="entry name" value="PHD"/>
    <property type="match status" value="1"/>
</dbReference>
<evidence type="ECO:0000256" key="13">
    <source>
        <dbReference type="PROSITE-ProRule" id="PRU00134"/>
    </source>
</evidence>
<dbReference type="Pfam" id="PF00855">
    <property type="entry name" value="PWWP"/>
    <property type="match status" value="1"/>
</dbReference>
<keyword evidence="20" id="KW-1185">Reference proteome</keyword>
<keyword evidence="11" id="KW-0539">Nucleus</keyword>
<comment type="subcellular location">
    <subcellularLocation>
        <location evidence="2">Chromosome</location>
    </subcellularLocation>
    <subcellularLocation>
        <location evidence="1">Nucleus</location>
    </subcellularLocation>
</comment>
<feature type="compositionally biased region" description="Polar residues" evidence="15">
    <location>
        <begin position="2039"/>
        <end position="2050"/>
    </location>
</feature>
<dbReference type="InterPro" id="IPR057053">
    <property type="entry name" value="MYND_ZMYND11_ZMYD8"/>
</dbReference>
<feature type="region of interest" description="Disordered" evidence="15">
    <location>
        <begin position="1893"/>
        <end position="1939"/>
    </location>
</feature>
<feature type="region of interest" description="Disordered" evidence="15">
    <location>
        <begin position="519"/>
        <end position="547"/>
    </location>
</feature>
<feature type="compositionally biased region" description="Polar residues" evidence="15">
    <location>
        <begin position="886"/>
        <end position="896"/>
    </location>
</feature>
<evidence type="ECO:0008006" key="21">
    <source>
        <dbReference type="Google" id="ProtNLM"/>
    </source>
</evidence>
<dbReference type="GO" id="GO:0005694">
    <property type="term" value="C:chromosome"/>
    <property type="evidence" value="ECO:0007669"/>
    <property type="project" value="UniProtKB-SubCell"/>
</dbReference>
<feature type="coiled-coil region" evidence="14">
    <location>
        <begin position="1620"/>
        <end position="1684"/>
    </location>
</feature>
<dbReference type="InterPro" id="IPR044075">
    <property type="entry name" value="PRKCBP1_PHD"/>
</dbReference>
<dbReference type="PROSITE" id="PS50014">
    <property type="entry name" value="BROMODOMAIN_2"/>
    <property type="match status" value="1"/>
</dbReference>
<evidence type="ECO:0000256" key="3">
    <source>
        <dbReference type="ARBA" id="ARBA00022454"/>
    </source>
</evidence>
<keyword evidence="9 12" id="KW-0103">Bromodomain</keyword>
<dbReference type="Pfam" id="PF23460">
    <property type="entry name" value="ZMYND8_CC"/>
    <property type="match status" value="1"/>
</dbReference>
<feature type="compositionally biased region" description="Basic and acidic residues" evidence="15">
    <location>
        <begin position="1183"/>
        <end position="1208"/>
    </location>
</feature>
<organism evidence="19 20">
    <name type="scientific">Anopheles quadriannulatus</name>
    <name type="common">Mosquito</name>
    <dbReference type="NCBI Taxonomy" id="34691"/>
    <lineage>
        <taxon>Eukaryota</taxon>
        <taxon>Metazoa</taxon>
        <taxon>Ecdysozoa</taxon>
        <taxon>Arthropoda</taxon>
        <taxon>Hexapoda</taxon>
        <taxon>Insecta</taxon>
        <taxon>Pterygota</taxon>
        <taxon>Neoptera</taxon>
        <taxon>Endopterygota</taxon>
        <taxon>Diptera</taxon>
        <taxon>Nematocera</taxon>
        <taxon>Culicoidea</taxon>
        <taxon>Culicidae</taxon>
        <taxon>Anophelinae</taxon>
        <taxon>Anopheles</taxon>
    </lineage>
</organism>
<dbReference type="Pfam" id="PF00439">
    <property type="entry name" value="Bromodomain"/>
    <property type="match status" value="1"/>
</dbReference>
<dbReference type="GO" id="GO:0005634">
    <property type="term" value="C:nucleus"/>
    <property type="evidence" value="ECO:0007669"/>
    <property type="project" value="UniProtKB-SubCell"/>
</dbReference>
<feature type="compositionally biased region" description="Polar residues" evidence="15">
    <location>
        <begin position="1448"/>
        <end position="1463"/>
    </location>
</feature>
<name>A0A1Y9J0Q4_ANOQN</name>
<feature type="compositionally biased region" description="Polar residues" evidence="15">
    <location>
        <begin position="964"/>
        <end position="977"/>
    </location>
</feature>
<evidence type="ECO:0000256" key="10">
    <source>
        <dbReference type="ARBA" id="ARBA00023163"/>
    </source>
</evidence>
<dbReference type="STRING" id="34691.A0A1Y9J0Q4"/>
<keyword evidence="4" id="KW-0479">Metal-binding</keyword>
<dbReference type="EnsemblMetazoa" id="AQUA016507-RA">
    <property type="protein sequence ID" value="AQUA016507-PA"/>
    <property type="gene ID" value="AQUA016507"/>
</dbReference>
<dbReference type="SUPFAM" id="SSF57903">
    <property type="entry name" value="FYVE/PHD zinc finger"/>
    <property type="match status" value="1"/>
</dbReference>
<evidence type="ECO:0000313" key="20">
    <source>
        <dbReference type="Proteomes" id="UP000076407"/>
    </source>
</evidence>
<feature type="compositionally biased region" description="Low complexity" evidence="15">
    <location>
        <begin position="1144"/>
        <end position="1167"/>
    </location>
</feature>
<keyword evidence="3" id="KW-0158">Chromosome</keyword>
<dbReference type="InterPro" id="IPR011011">
    <property type="entry name" value="Znf_FYVE_PHD"/>
</dbReference>
<dbReference type="InterPro" id="IPR002893">
    <property type="entry name" value="Znf_MYND"/>
</dbReference>
<dbReference type="FunFam" id="6.10.140.2220:FF:000002">
    <property type="entry name" value="Protein kinase C-binding protein 1 isoform C"/>
    <property type="match status" value="1"/>
</dbReference>
<dbReference type="InterPro" id="IPR001487">
    <property type="entry name" value="Bromodomain"/>
</dbReference>
<feature type="compositionally biased region" description="Low complexity" evidence="15">
    <location>
        <begin position="64"/>
        <end position="80"/>
    </location>
</feature>
<dbReference type="PROSITE" id="PS01360">
    <property type="entry name" value="ZF_MYND_1"/>
    <property type="match status" value="1"/>
</dbReference>
<feature type="region of interest" description="Disordered" evidence="15">
    <location>
        <begin position="1433"/>
        <end position="1495"/>
    </location>
</feature>
<keyword evidence="7" id="KW-0156">Chromatin regulator</keyword>
<feature type="region of interest" description="Disordered" evidence="15">
    <location>
        <begin position="1273"/>
        <end position="1294"/>
    </location>
</feature>
<proteinExistence type="predicted"/>